<dbReference type="EMBL" id="JAYMGO010000001">
    <property type="protein sequence ID" value="KAL1282369.1"/>
    <property type="molecule type" value="Genomic_DNA"/>
</dbReference>
<proteinExistence type="predicted"/>
<sequence length="113" mass="12514">MSQLEEEAAVVRGAASAQGMGNVHEQIQELSRQHAEAMAAIANLTREPTRSYVYVPREHHIQPFSGDLGKDGRDVDEFIEEVERVLLVRSKTPEDQADFVLSLLKGASVERLG</sequence>
<accession>A0ABR3NZM6</accession>
<organism evidence="1 2">
    <name type="scientific">Cirrhinus molitorella</name>
    <name type="common">mud carp</name>
    <dbReference type="NCBI Taxonomy" id="172907"/>
    <lineage>
        <taxon>Eukaryota</taxon>
        <taxon>Metazoa</taxon>
        <taxon>Chordata</taxon>
        <taxon>Craniata</taxon>
        <taxon>Vertebrata</taxon>
        <taxon>Euteleostomi</taxon>
        <taxon>Actinopterygii</taxon>
        <taxon>Neopterygii</taxon>
        <taxon>Teleostei</taxon>
        <taxon>Ostariophysi</taxon>
        <taxon>Cypriniformes</taxon>
        <taxon>Cyprinidae</taxon>
        <taxon>Labeoninae</taxon>
        <taxon>Labeonini</taxon>
        <taxon>Cirrhinus</taxon>
    </lineage>
</organism>
<comment type="caution">
    <text evidence="1">The sequence shown here is derived from an EMBL/GenBank/DDBJ whole genome shotgun (WGS) entry which is preliminary data.</text>
</comment>
<dbReference type="Proteomes" id="UP001558613">
    <property type="component" value="Unassembled WGS sequence"/>
</dbReference>
<keyword evidence="2" id="KW-1185">Reference proteome</keyword>
<evidence type="ECO:0000313" key="1">
    <source>
        <dbReference type="EMBL" id="KAL1282369.1"/>
    </source>
</evidence>
<evidence type="ECO:0008006" key="3">
    <source>
        <dbReference type="Google" id="ProtNLM"/>
    </source>
</evidence>
<name>A0ABR3NZM6_9TELE</name>
<reference evidence="1 2" key="1">
    <citation type="submission" date="2023-09" db="EMBL/GenBank/DDBJ databases">
        <authorList>
            <person name="Wang M."/>
        </authorList>
    </citation>
    <scope>NUCLEOTIDE SEQUENCE [LARGE SCALE GENOMIC DNA]</scope>
    <source>
        <strain evidence="1">GT-2023</strain>
        <tissue evidence="1">Liver</tissue>
    </source>
</reference>
<evidence type="ECO:0000313" key="2">
    <source>
        <dbReference type="Proteomes" id="UP001558613"/>
    </source>
</evidence>
<protein>
    <recommendedName>
        <fullName evidence="3">Gag-pol polyprotein</fullName>
    </recommendedName>
</protein>
<gene>
    <name evidence="1" type="ORF">QQF64_001172</name>
</gene>